<evidence type="ECO:0000313" key="2">
    <source>
        <dbReference type="EMBL" id="JAH78743.1"/>
    </source>
</evidence>
<organism evidence="2">
    <name type="scientific">Anguilla anguilla</name>
    <name type="common">European freshwater eel</name>
    <name type="synonym">Muraena anguilla</name>
    <dbReference type="NCBI Taxonomy" id="7936"/>
    <lineage>
        <taxon>Eukaryota</taxon>
        <taxon>Metazoa</taxon>
        <taxon>Chordata</taxon>
        <taxon>Craniata</taxon>
        <taxon>Vertebrata</taxon>
        <taxon>Euteleostomi</taxon>
        <taxon>Actinopterygii</taxon>
        <taxon>Neopterygii</taxon>
        <taxon>Teleostei</taxon>
        <taxon>Anguilliformes</taxon>
        <taxon>Anguillidae</taxon>
        <taxon>Anguilla</taxon>
    </lineage>
</organism>
<feature type="region of interest" description="Disordered" evidence="1">
    <location>
        <begin position="1"/>
        <end position="24"/>
    </location>
</feature>
<accession>A0A0E9VNF2</accession>
<protein>
    <submittedName>
        <fullName evidence="2">Uncharacterized protein</fullName>
    </submittedName>
</protein>
<name>A0A0E9VNF2_ANGAN</name>
<proteinExistence type="predicted"/>
<evidence type="ECO:0000256" key="1">
    <source>
        <dbReference type="SAM" id="MobiDB-lite"/>
    </source>
</evidence>
<dbReference type="EMBL" id="GBXM01029834">
    <property type="protein sequence ID" value="JAH78743.1"/>
    <property type="molecule type" value="Transcribed_RNA"/>
</dbReference>
<reference evidence="2" key="2">
    <citation type="journal article" date="2015" name="Fish Shellfish Immunol.">
        <title>Early steps in the European eel (Anguilla anguilla)-Vibrio vulnificus interaction in the gills: Role of the RtxA13 toxin.</title>
        <authorList>
            <person name="Callol A."/>
            <person name="Pajuelo D."/>
            <person name="Ebbesson L."/>
            <person name="Teles M."/>
            <person name="MacKenzie S."/>
            <person name="Amaro C."/>
        </authorList>
    </citation>
    <scope>NUCLEOTIDE SEQUENCE</scope>
</reference>
<reference evidence="2" key="1">
    <citation type="submission" date="2014-11" db="EMBL/GenBank/DDBJ databases">
        <authorList>
            <person name="Amaro Gonzalez C."/>
        </authorList>
    </citation>
    <scope>NUCLEOTIDE SEQUENCE</scope>
</reference>
<sequence length="33" mass="3722">MQSFGEMGARSMARTKQSCNSDKYPEKIQLLSV</sequence>
<dbReference type="AlphaFoldDB" id="A0A0E9VNF2"/>